<dbReference type="RefSeq" id="WP_141290815.1">
    <property type="nucleotide sequence ID" value="NZ_BAAAEW010000021.1"/>
</dbReference>
<feature type="domain" description="DUF2341" evidence="10">
    <location>
        <begin position="70"/>
        <end position="130"/>
    </location>
</feature>
<keyword evidence="2" id="KW-1003">Cell membrane</keyword>
<keyword evidence="12" id="KW-1185">Reference proteome</keyword>
<comment type="caution">
    <text evidence="11">The sequence shown here is derived from an EMBL/GenBank/DDBJ whole genome shotgun (WGS) entry which is preliminary data.</text>
</comment>
<dbReference type="Proteomes" id="UP001500279">
    <property type="component" value="Unassembled WGS sequence"/>
</dbReference>
<keyword evidence="6" id="KW-0813">Transport</keyword>
<evidence type="ECO:0000256" key="7">
    <source>
        <dbReference type="SAM" id="Phobius"/>
    </source>
</evidence>
<dbReference type="Gene3D" id="2.60.120.200">
    <property type="match status" value="1"/>
</dbReference>
<dbReference type="InterPro" id="IPR013320">
    <property type="entry name" value="ConA-like_dom_sf"/>
</dbReference>
<comment type="similarity">
    <text evidence="6">Belongs to the exbB/tolQ family.</text>
</comment>
<evidence type="ECO:0000256" key="8">
    <source>
        <dbReference type="SAM" id="SignalP"/>
    </source>
</evidence>
<keyword evidence="6" id="KW-0653">Protein transport</keyword>
<dbReference type="PANTHER" id="PTHR30625">
    <property type="entry name" value="PROTEIN TOLQ"/>
    <property type="match status" value="1"/>
</dbReference>
<reference evidence="12" key="1">
    <citation type="journal article" date="2019" name="Int. J. Syst. Evol. Microbiol.">
        <title>The Global Catalogue of Microorganisms (GCM) 10K type strain sequencing project: providing services to taxonomists for standard genome sequencing and annotation.</title>
        <authorList>
            <consortium name="The Broad Institute Genomics Platform"/>
            <consortium name="The Broad Institute Genome Sequencing Center for Infectious Disease"/>
            <person name="Wu L."/>
            <person name="Ma J."/>
        </authorList>
    </citation>
    <scope>NUCLEOTIDE SEQUENCE [LARGE SCALE GENOMIC DNA]</scope>
    <source>
        <strain evidence="12">JCM 15503</strain>
    </source>
</reference>
<proteinExistence type="inferred from homology"/>
<evidence type="ECO:0000259" key="9">
    <source>
        <dbReference type="Pfam" id="PF01618"/>
    </source>
</evidence>
<feature type="transmembrane region" description="Helical" evidence="7">
    <location>
        <begin position="357"/>
        <end position="381"/>
    </location>
</feature>
<dbReference type="PANTHER" id="PTHR30625:SF3">
    <property type="entry name" value="TOL-PAL SYSTEM PROTEIN TOLQ"/>
    <property type="match status" value="1"/>
</dbReference>
<dbReference type="Pfam" id="PF13385">
    <property type="entry name" value="Laminin_G_3"/>
    <property type="match status" value="1"/>
</dbReference>
<comment type="subcellular location">
    <subcellularLocation>
        <location evidence="1">Cell membrane</location>
        <topology evidence="1">Multi-pass membrane protein</topology>
    </subcellularLocation>
    <subcellularLocation>
        <location evidence="6">Membrane</location>
        <topology evidence="6">Multi-pass membrane protein</topology>
    </subcellularLocation>
</comment>
<keyword evidence="5 7" id="KW-0472">Membrane</keyword>
<feature type="chain" id="PRO_5047082992" evidence="8">
    <location>
        <begin position="22"/>
        <end position="562"/>
    </location>
</feature>
<protein>
    <submittedName>
        <fullName evidence="11">DUF2341 domain-containing protein</fullName>
    </submittedName>
</protein>
<dbReference type="InterPro" id="IPR050790">
    <property type="entry name" value="ExbB/TolQ_transport"/>
</dbReference>
<sequence>MIRQLLTALALSTVLATPAHAWWNDAWTTRTRVELDTTAKGLALPNAQADVLVPVRLHSGNFDFALALPDGADLRVVGADDKTPLPFEIERFDAINELAVLWVRMPSVAQGSDKNLLHVYAGNDKATAEAKPGLFAADHAAVLHFSEPADGPAHDATSSAVSTTVMQREPNGLLGGAVRLAGTPLSFGPNARLVLSPEGGLTIALWLKPDAPTESSTLLALGPVKLMRVLDQLEARIGDERLGGAALPGSAWSHVVLTVGQGKAQLYINGKPVGQADALLPAAATPAMVLGEGYKGLVDELQILPAARDAGWVRLAAAAQGMDGSFIKSQKESADGGGESGGGGYFGILLKNLTGDAWAVIGVLIVMFFIAAAVMVTKAMLVQRVGRDNERFLERFRADFTGQGLKTAGEFVHSTLYRLYATGEAEIAKRRERGMQTLTGASLNSIKATMDAVQVRENHVLNARMVLLTIAISGGPFLGLLGTVVGVMITFAAIAAAGDVNVNAIAPGIAAALLATVAGLGVAIPALFGYNWLASRIKTISADMQIFVDEFVTRAAELHGPQ</sequence>
<dbReference type="Pfam" id="PF10102">
    <property type="entry name" value="DUF2341"/>
    <property type="match status" value="1"/>
</dbReference>
<evidence type="ECO:0000256" key="4">
    <source>
        <dbReference type="ARBA" id="ARBA00022989"/>
    </source>
</evidence>
<evidence type="ECO:0000256" key="3">
    <source>
        <dbReference type="ARBA" id="ARBA00022692"/>
    </source>
</evidence>
<keyword evidence="8" id="KW-0732">Signal</keyword>
<dbReference type="InterPro" id="IPR018765">
    <property type="entry name" value="DUF2341"/>
</dbReference>
<name>A0ABP3VEW2_9BURK</name>
<evidence type="ECO:0000256" key="5">
    <source>
        <dbReference type="ARBA" id="ARBA00023136"/>
    </source>
</evidence>
<evidence type="ECO:0000313" key="12">
    <source>
        <dbReference type="Proteomes" id="UP001500279"/>
    </source>
</evidence>
<feature type="transmembrane region" description="Helical" evidence="7">
    <location>
        <begin position="504"/>
        <end position="528"/>
    </location>
</feature>
<evidence type="ECO:0000313" key="11">
    <source>
        <dbReference type="EMBL" id="GAA0755131.1"/>
    </source>
</evidence>
<evidence type="ECO:0000259" key="10">
    <source>
        <dbReference type="Pfam" id="PF10102"/>
    </source>
</evidence>
<dbReference type="SUPFAM" id="SSF49899">
    <property type="entry name" value="Concanavalin A-like lectins/glucanases"/>
    <property type="match status" value="1"/>
</dbReference>
<dbReference type="Pfam" id="PF01618">
    <property type="entry name" value="MotA_ExbB"/>
    <property type="match status" value="1"/>
</dbReference>
<organism evidence="11 12">
    <name type="scientific">Ideonella azotifigens</name>
    <dbReference type="NCBI Taxonomy" id="513160"/>
    <lineage>
        <taxon>Bacteria</taxon>
        <taxon>Pseudomonadati</taxon>
        <taxon>Pseudomonadota</taxon>
        <taxon>Betaproteobacteria</taxon>
        <taxon>Burkholderiales</taxon>
        <taxon>Sphaerotilaceae</taxon>
        <taxon>Ideonella</taxon>
    </lineage>
</organism>
<feature type="signal peptide" evidence="8">
    <location>
        <begin position="1"/>
        <end position="21"/>
    </location>
</feature>
<evidence type="ECO:0000256" key="2">
    <source>
        <dbReference type="ARBA" id="ARBA00022475"/>
    </source>
</evidence>
<feature type="transmembrane region" description="Helical" evidence="7">
    <location>
        <begin position="465"/>
        <end position="498"/>
    </location>
</feature>
<keyword evidence="4 7" id="KW-1133">Transmembrane helix</keyword>
<keyword evidence="3 7" id="KW-0812">Transmembrane</keyword>
<evidence type="ECO:0000256" key="6">
    <source>
        <dbReference type="RuleBase" id="RU004057"/>
    </source>
</evidence>
<feature type="domain" description="MotA/TolQ/ExbB proton channel" evidence="9">
    <location>
        <begin position="432"/>
        <end position="545"/>
    </location>
</feature>
<evidence type="ECO:0000256" key="1">
    <source>
        <dbReference type="ARBA" id="ARBA00004651"/>
    </source>
</evidence>
<dbReference type="InterPro" id="IPR002898">
    <property type="entry name" value="MotA_ExbB_proton_chnl"/>
</dbReference>
<gene>
    <name evidence="11" type="ORF">GCM10009107_32310</name>
</gene>
<dbReference type="EMBL" id="BAAAEW010000021">
    <property type="protein sequence ID" value="GAA0755131.1"/>
    <property type="molecule type" value="Genomic_DNA"/>
</dbReference>
<accession>A0ABP3VEW2</accession>